<evidence type="ECO:0000256" key="3">
    <source>
        <dbReference type="ARBA" id="ARBA00009347"/>
    </source>
</evidence>
<keyword evidence="5 9" id="KW-0274">FAD</keyword>
<dbReference type="Gene3D" id="1.20.140.10">
    <property type="entry name" value="Butyryl-CoA Dehydrogenase, subunit A, domain 3"/>
    <property type="match status" value="1"/>
</dbReference>
<keyword evidence="7 9" id="KW-0560">Oxidoreductase</keyword>
<dbReference type="InterPro" id="IPR006091">
    <property type="entry name" value="Acyl-CoA_Oxase/DH_mid-dom"/>
</dbReference>
<comment type="subcellular location">
    <subcellularLocation>
        <location evidence="2">Mitochondrion matrix</location>
    </subcellularLocation>
</comment>
<dbReference type="InterPro" id="IPR037069">
    <property type="entry name" value="AcylCoA_DH/ox_N_sf"/>
</dbReference>
<evidence type="ECO:0000256" key="4">
    <source>
        <dbReference type="ARBA" id="ARBA00022630"/>
    </source>
</evidence>
<evidence type="ECO:0000256" key="5">
    <source>
        <dbReference type="ARBA" id="ARBA00022827"/>
    </source>
</evidence>
<evidence type="ECO:0000256" key="1">
    <source>
        <dbReference type="ARBA" id="ARBA00001974"/>
    </source>
</evidence>
<dbReference type="SUPFAM" id="SSF56645">
    <property type="entry name" value="Acyl-CoA dehydrogenase NM domain-like"/>
    <property type="match status" value="1"/>
</dbReference>
<dbReference type="PANTHER" id="PTHR42807:SF1">
    <property type="entry name" value="GLUTARYL-COA DEHYDROGENASE, MITOCHONDRIAL"/>
    <property type="match status" value="1"/>
</dbReference>
<dbReference type="SUPFAM" id="SSF47203">
    <property type="entry name" value="Acyl-CoA dehydrogenase C-terminal domain-like"/>
    <property type="match status" value="1"/>
</dbReference>
<keyword evidence="6" id="KW-0809">Transit peptide</keyword>
<proteinExistence type="inferred from homology"/>
<dbReference type="Proteomes" id="UP000249464">
    <property type="component" value="Unassembled WGS sequence"/>
</dbReference>
<keyword evidence="14" id="KW-1185">Reference proteome</keyword>
<keyword evidence="8" id="KW-0496">Mitochondrion</keyword>
<evidence type="ECO:0000259" key="11">
    <source>
        <dbReference type="Pfam" id="PF02770"/>
    </source>
</evidence>
<name>A0A2X0MW52_9BASI</name>
<dbReference type="InterPro" id="IPR009100">
    <property type="entry name" value="AcylCoA_DH/oxidase_NM_dom_sf"/>
</dbReference>
<evidence type="ECO:0000256" key="9">
    <source>
        <dbReference type="RuleBase" id="RU362125"/>
    </source>
</evidence>
<dbReference type="GO" id="GO:0046949">
    <property type="term" value="P:fatty-acyl-CoA biosynthetic process"/>
    <property type="evidence" value="ECO:0007669"/>
    <property type="project" value="TreeGrafter"/>
</dbReference>
<evidence type="ECO:0000256" key="2">
    <source>
        <dbReference type="ARBA" id="ARBA00004305"/>
    </source>
</evidence>
<accession>A0A2X0MW52</accession>
<dbReference type="GO" id="GO:0005759">
    <property type="term" value="C:mitochondrial matrix"/>
    <property type="evidence" value="ECO:0007669"/>
    <property type="project" value="UniProtKB-SubCell"/>
</dbReference>
<dbReference type="PANTHER" id="PTHR42807">
    <property type="entry name" value="GLUTARYL-COA DEHYDROGENASE, MITOCHONDRIAL"/>
    <property type="match status" value="1"/>
</dbReference>
<dbReference type="InterPro" id="IPR052033">
    <property type="entry name" value="Glutaryl-CoA_DH_mitochondrial"/>
</dbReference>
<feature type="domain" description="Acyl-CoA dehydrogenase/oxidase C-terminal" evidence="10">
    <location>
        <begin position="313"/>
        <end position="454"/>
    </location>
</feature>
<evidence type="ECO:0000259" key="12">
    <source>
        <dbReference type="Pfam" id="PF02771"/>
    </source>
</evidence>
<evidence type="ECO:0000256" key="8">
    <source>
        <dbReference type="ARBA" id="ARBA00023128"/>
    </source>
</evidence>
<dbReference type="EMBL" id="FQNC01000046">
    <property type="protein sequence ID" value="SGY68184.1"/>
    <property type="molecule type" value="Genomic_DNA"/>
</dbReference>
<dbReference type="InterPro" id="IPR046373">
    <property type="entry name" value="Acyl-CoA_Oxase/DH_mid-dom_sf"/>
</dbReference>
<dbReference type="Gene3D" id="2.40.110.10">
    <property type="entry name" value="Butyryl-CoA Dehydrogenase, subunit A, domain 2"/>
    <property type="match status" value="1"/>
</dbReference>
<feature type="domain" description="Acyl-CoA oxidase/dehydrogenase middle" evidence="11">
    <location>
        <begin position="175"/>
        <end position="237"/>
    </location>
</feature>
<keyword evidence="4 9" id="KW-0285">Flavoprotein</keyword>
<evidence type="ECO:0000256" key="7">
    <source>
        <dbReference type="ARBA" id="ARBA00023002"/>
    </source>
</evidence>
<evidence type="ECO:0000256" key="6">
    <source>
        <dbReference type="ARBA" id="ARBA00022946"/>
    </source>
</evidence>
<dbReference type="CDD" id="cd01151">
    <property type="entry name" value="GCD"/>
    <property type="match status" value="1"/>
</dbReference>
<sequence>MFAAVPKTQLLRSIAARSYASQASQATQAAVQPIVENKPGSQFAPFQWQDPLKIESTLLSEDEQSIMETAREYCKEQLAPRVLEAYRNENFDREILSEMGDLGLLGATIKTHGCAGISSVGYGLIAREVERVDSGYRSAMSVQSSLVMHPINAFGSQELKDKFLPDLAKGKKVGCFGLTEPDHGSDPAGMTTEATEVDGGFSLTGAKTWISNSPIADVFVVWAKCKWDGKIRGFVMEKVRAFLQVHFAKADCEYLTGHLGSLVVSSQGMKGLSAPQIKNKLSLRASITGSIFMDGVNVPHGNVLDLTGLKGPFSCLNNARFGISFGVIGALEEAIELSRSYALERKQFGKPIASFQLIQKKLADASSEAALGLIASIQLGRLKDSGNWSPEMVSLMKRNNCYKATENTRTLMEIFGGNACADEYHIARIASNLHTVSTYEGTYDVHGLILGRAITGIQAFQ</sequence>
<dbReference type="AlphaFoldDB" id="A0A2X0MW52"/>
<dbReference type="FunFam" id="1.10.540.10:FF:000003">
    <property type="entry name" value="glutaryl-CoA dehydrogenase, mitochondrial"/>
    <property type="match status" value="1"/>
</dbReference>
<dbReference type="GO" id="GO:0005743">
    <property type="term" value="C:mitochondrial inner membrane"/>
    <property type="evidence" value="ECO:0007669"/>
    <property type="project" value="TreeGrafter"/>
</dbReference>
<dbReference type="Pfam" id="PF02771">
    <property type="entry name" value="Acyl-CoA_dh_N"/>
    <property type="match status" value="1"/>
</dbReference>
<gene>
    <name evidence="13" type="primary">BQ5605_C004g02862</name>
    <name evidence="13" type="ORF">BQ5605_C004G02862</name>
</gene>
<dbReference type="GO" id="GO:0004361">
    <property type="term" value="F:glutaryl-CoA dehydrogenase activity"/>
    <property type="evidence" value="ECO:0007669"/>
    <property type="project" value="TreeGrafter"/>
</dbReference>
<dbReference type="GO" id="GO:0050660">
    <property type="term" value="F:flavin adenine dinucleotide binding"/>
    <property type="evidence" value="ECO:0007669"/>
    <property type="project" value="InterPro"/>
</dbReference>
<dbReference type="Pfam" id="PF00441">
    <property type="entry name" value="Acyl-CoA_dh_1"/>
    <property type="match status" value="1"/>
</dbReference>
<evidence type="ECO:0000313" key="13">
    <source>
        <dbReference type="EMBL" id="SGY68184.1"/>
    </source>
</evidence>
<dbReference type="InterPro" id="IPR009075">
    <property type="entry name" value="AcylCo_DH/oxidase_C"/>
</dbReference>
<organism evidence="13 14">
    <name type="scientific">Microbotryum silenes-dioicae</name>
    <dbReference type="NCBI Taxonomy" id="796604"/>
    <lineage>
        <taxon>Eukaryota</taxon>
        <taxon>Fungi</taxon>
        <taxon>Dikarya</taxon>
        <taxon>Basidiomycota</taxon>
        <taxon>Pucciniomycotina</taxon>
        <taxon>Microbotryomycetes</taxon>
        <taxon>Microbotryales</taxon>
        <taxon>Microbotryaceae</taxon>
        <taxon>Microbotryum</taxon>
    </lineage>
</organism>
<dbReference type="GO" id="GO:0000062">
    <property type="term" value="F:fatty-acyl-CoA binding"/>
    <property type="evidence" value="ECO:0007669"/>
    <property type="project" value="TreeGrafter"/>
</dbReference>
<evidence type="ECO:0000259" key="10">
    <source>
        <dbReference type="Pfam" id="PF00441"/>
    </source>
</evidence>
<dbReference type="GO" id="GO:0033539">
    <property type="term" value="P:fatty acid beta-oxidation using acyl-CoA dehydrogenase"/>
    <property type="evidence" value="ECO:0007669"/>
    <property type="project" value="TreeGrafter"/>
</dbReference>
<evidence type="ECO:0000313" key="14">
    <source>
        <dbReference type="Proteomes" id="UP000249464"/>
    </source>
</evidence>
<dbReference type="InterPro" id="IPR036250">
    <property type="entry name" value="AcylCo_DH-like_C"/>
</dbReference>
<comment type="similarity">
    <text evidence="3 9">Belongs to the acyl-CoA dehydrogenase family.</text>
</comment>
<dbReference type="Gene3D" id="1.10.540.10">
    <property type="entry name" value="Acyl-CoA dehydrogenase/oxidase, N-terminal domain"/>
    <property type="match status" value="1"/>
</dbReference>
<comment type="cofactor">
    <cofactor evidence="1 9">
        <name>FAD</name>
        <dbReference type="ChEBI" id="CHEBI:57692"/>
    </cofactor>
</comment>
<reference evidence="13 14" key="1">
    <citation type="submission" date="2016-11" db="EMBL/GenBank/DDBJ databases">
        <authorList>
            <person name="Jaros S."/>
            <person name="Januszkiewicz K."/>
            <person name="Wedrychowicz H."/>
        </authorList>
    </citation>
    <scope>NUCLEOTIDE SEQUENCE [LARGE SCALE GENOMIC DNA]</scope>
</reference>
<protein>
    <submittedName>
        <fullName evidence="13">BQ5605_C004g02862 protein</fullName>
    </submittedName>
</protein>
<dbReference type="InterPro" id="IPR013786">
    <property type="entry name" value="AcylCoA_DH/ox_N"/>
</dbReference>
<feature type="domain" description="Acyl-CoA dehydrogenase/oxidase N-terminal" evidence="12">
    <location>
        <begin position="60"/>
        <end position="171"/>
    </location>
</feature>
<dbReference type="STRING" id="796604.A0A2X0MW52"/>
<dbReference type="Pfam" id="PF02770">
    <property type="entry name" value="Acyl-CoA_dh_M"/>
    <property type="match status" value="1"/>
</dbReference>